<dbReference type="Gene3D" id="1.10.3720.10">
    <property type="entry name" value="MetI-like"/>
    <property type="match status" value="1"/>
</dbReference>
<keyword evidence="3 8" id="KW-0813">Transport</keyword>
<dbReference type="GO" id="GO:0005886">
    <property type="term" value="C:plasma membrane"/>
    <property type="evidence" value="ECO:0007669"/>
    <property type="project" value="UniProtKB-SubCell"/>
</dbReference>
<dbReference type="GO" id="GO:0055085">
    <property type="term" value="P:transmembrane transport"/>
    <property type="evidence" value="ECO:0007669"/>
    <property type="project" value="InterPro"/>
</dbReference>
<dbReference type="EMBL" id="VCMV01000018">
    <property type="protein sequence ID" value="KAB0266685.1"/>
    <property type="molecule type" value="Genomic_DNA"/>
</dbReference>
<organism evidence="10 11">
    <name type="scientific">Microvirga brassicacearum</name>
    <dbReference type="NCBI Taxonomy" id="2580413"/>
    <lineage>
        <taxon>Bacteria</taxon>
        <taxon>Pseudomonadati</taxon>
        <taxon>Pseudomonadota</taxon>
        <taxon>Alphaproteobacteria</taxon>
        <taxon>Hyphomicrobiales</taxon>
        <taxon>Methylobacteriaceae</taxon>
        <taxon>Microvirga</taxon>
    </lineage>
</organism>
<evidence type="ECO:0000256" key="3">
    <source>
        <dbReference type="ARBA" id="ARBA00022448"/>
    </source>
</evidence>
<evidence type="ECO:0000256" key="6">
    <source>
        <dbReference type="ARBA" id="ARBA00022989"/>
    </source>
</evidence>
<feature type="domain" description="ABC transmembrane type-1" evidence="9">
    <location>
        <begin position="83"/>
        <end position="289"/>
    </location>
</feature>
<protein>
    <submittedName>
        <fullName evidence="10">ABC transporter permease subunit</fullName>
    </submittedName>
</protein>
<proteinExistence type="inferred from homology"/>
<evidence type="ECO:0000313" key="10">
    <source>
        <dbReference type="EMBL" id="KAB0266685.1"/>
    </source>
</evidence>
<keyword evidence="6 8" id="KW-1133">Transmembrane helix</keyword>
<evidence type="ECO:0000256" key="7">
    <source>
        <dbReference type="ARBA" id="ARBA00023136"/>
    </source>
</evidence>
<feature type="transmembrane region" description="Helical" evidence="8">
    <location>
        <begin position="118"/>
        <end position="139"/>
    </location>
</feature>
<comment type="subcellular location">
    <subcellularLocation>
        <location evidence="1 8">Cell membrane</location>
        <topology evidence="1 8">Multi-pass membrane protein</topology>
    </subcellularLocation>
</comment>
<evidence type="ECO:0000256" key="4">
    <source>
        <dbReference type="ARBA" id="ARBA00022475"/>
    </source>
</evidence>
<dbReference type="Pfam" id="PF00528">
    <property type="entry name" value="BPD_transp_1"/>
    <property type="match status" value="1"/>
</dbReference>
<comment type="similarity">
    <text evidence="2">Belongs to the binding-protein-dependent transport system permease family. CysTW subfamily.</text>
</comment>
<accession>A0A5N3PAP3</accession>
<feature type="transmembrane region" description="Helical" evidence="8">
    <location>
        <begin position="268"/>
        <end position="289"/>
    </location>
</feature>
<dbReference type="InterPro" id="IPR000515">
    <property type="entry name" value="MetI-like"/>
</dbReference>
<evidence type="ECO:0000313" key="11">
    <source>
        <dbReference type="Proteomes" id="UP000325684"/>
    </source>
</evidence>
<dbReference type="PANTHER" id="PTHR42929:SF3">
    <property type="entry name" value="PUTRESCINE TRANSPORT SYSTEM PERMEASE PROTEIN POTH"/>
    <property type="match status" value="1"/>
</dbReference>
<evidence type="ECO:0000259" key="9">
    <source>
        <dbReference type="PROSITE" id="PS50928"/>
    </source>
</evidence>
<dbReference type="PANTHER" id="PTHR42929">
    <property type="entry name" value="INNER MEMBRANE ABC TRANSPORTER PERMEASE PROTEIN YDCU-RELATED-RELATED"/>
    <property type="match status" value="1"/>
</dbReference>
<dbReference type="OrthoDB" id="9807047at2"/>
<evidence type="ECO:0000256" key="5">
    <source>
        <dbReference type="ARBA" id="ARBA00022692"/>
    </source>
</evidence>
<dbReference type="RefSeq" id="WP_150945001.1">
    <property type="nucleotide sequence ID" value="NZ_VCMV01000018.1"/>
</dbReference>
<feature type="transmembrane region" description="Helical" evidence="8">
    <location>
        <begin position="212"/>
        <end position="237"/>
    </location>
</feature>
<dbReference type="PROSITE" id="PS50928">
    <property type="entry name" value="ABC_TM1"/>
    <property type="match status" value="1"/>
</dbReference>
<keyword evidence="11" id="KW-1185">Reference proteome</keyword>
<dbReference type="AlphaFoldDB" id="A0A5N3PAP3"/>
<feature type="transmembrane region" description="Helical" evidence="8">
    <location>
        <begin position="169"/>
        <end position="191"/>
    </location>
</feature>
<dbReference type="SUPFAM" id="SSF161098">
    <property type="entry name" value="MetI-like"/>
    <property type="match status" value="1"/>
</dbReference>
<dbReference type="Proteomes" id="UP000325684">
    <property type="component" value="Unassembled WGS sequence"/>
</dbReference>
<evidence type="ECO:0000256" key="1">
    <source>
        <dbReference type="ARBA" id="ARBA00004651"/>
    </source>
</evidence>
<keyword evidence="7 8" id="KW-0472">Membrane</keyword>
<feature type="transmembrane region" description="Helical" evidence="8">
    <location>
        <begin position="12"/>
        <end position="33"/>
    </location>
</feature>
<keyword evidence="5 8" id="KW-0812">Transmembrane</keyword>
<feature type="transmembrane region" description="Helical" evidence="8">
    <location>
        <begin position="87"/>
        <end position="106"/>
    </location>
</feature>
<evidence type="ECO:0000256" key="2">
    <source>
        <dbReference type="ARBA" id="ARBA00007069"/>
    </source>
</evidence>
<gene>
    <name evidence="10" type="ORF">FEZ63_12780</name>
</gene>
<reference evidence="10 11" key="1">
    <citation type="journal article" date="2019" name="Microorganisms">
        <title>Genome Insights into the Novel Species Microvirga brassicacearum, a Rapeseed Endophyte with Biotechnological Potential.</title>
        <authorList>
            <person name="Jimenez-Gomez A."/>
            <person name="Saati-Santamaria Z."/>
            <person name="Igual J.M."/>
            <person name="Rivas R."/>
            <person name="Mateos P.F."/>
            <person name="Garcia-Fraile P."/>
        </authorList>
    </citation>
    <scope>NUCLEOTIDE SEQUENCE [LARGE SCALE GENOMIC DNA]</scope>
    <source>
        <strain evidence="10 11">CDVBN77</strain>
    </source>
</reference>
<dbReference type="InterPro" id="IPR035906">
    <property type="entry name" value="MetI-like_sf"/>
</dbReference>
<dbReference type="CDD" id="cd06261">
    <property type="entry name" value="TM_PBP2"/>
    <property type="match status" value="1"/>
</dbReference>
<comment type="caution">
    <text evidence="10">The sequence shown here is derived from an EMBL/GenBank/DDBJ whole genome shotgun (WGS) entry which is preliminary data.</text>
</comment>
<evidence type="ECO:0000256" key="8">
    <source>
        <dbReference type="RuleBase" id="RU363032"/>
    </source>
</evidence>
<sequence>MIARSLSKRMANALVPALPFLWLGIFFLAPFFIVLKISLSDPAVAQPPYRPAFEWGDLAGFFSRLDLENFTTLVSDDLYLSATLSSIRIAGIATILLLLVGFPIAYAMARAPARHRGLLVALIILPFWTSFLIRIYAWIAILKPEGLLNQGLMALGAISEPLHILNSEVAVYIGLVYGYLPFMVLPLYASLEKMDDTLIEAALDLGSPPWRTFWTITVPLAMPGVIAGSLLCFIPAVGEFVIPDLLGGSETLMIGRQLWSEFFSNRDWPLASAVAILLLIILVVPIVIYRDVESRRLEPRP</sequence>
<keyword evidence="4" id="KW-1003">Cell membrane</keyword>
<name>A0A5N3PAP3_9HYPH</name>